<gene>
    <name evidence="1" type="ORF">OMP40_21585</name>
</gene>
<reference evidence="1" key="1">
    <citation type="submission" date="2022-10" db="EMBL/GenBank/DDBJ databases">
        <title>Comparative genomic analysis of Cohnella hashimotonis sp. nov., isolated from the International Space Station.</title>
        <authorList>
            <person name="Simpson A."/>
            <person name="Venkateswaran K."/>
        </authorList>
    </citation>
    <scope>NUCLEOTIDE SEQUENCE</scope>
    <source>
        <strain evidence="1">DSM 28161</strain>
    </source>
</reference>
<dbReference type="AlphaFoldDB" id="A0A9X4KV08"/>
<dbReference type="EMBL" id="JAPDIA010000007">
    <property type="protein sequence ID" value="MDG0811671.1"/>
    <property type="molecule type" value="Genomic_DNA"/>
</dbReference>
<name>A0A9X4KV08_9BACL</name>
<keyword evidence="2" id="KW-1185">Reference proteome</keyword>
<dbReference type="Proteomes" id="UP001153404">
    <property type="component" value="Unassembled WGS sequence"/>
</dbReference>
<accession>A0A9X4KV08</accession>
<evidence type="ECO:0000313" key="2">
    <source>
        <dbReference type="Proteomes" id="UP001153404"/>
    </source>
</evidence>
<dbReference type="RefSeq" id="WP_277534440.1">
    <property type="nucleotide sequence ID" value="NZ_JAPDIA010000007.1"/>
</dbReference>
<sequence length="416" mass="45427">MTEPTCRSGDGSSPGRVQTTLGAKLQAAPLDSVRLEAGDYSQTLSAVEDLDYIADASADAKRYGTLTFTSDGKRSPYAVSAGNCAYADYLSAGGLTELALAYVLKDWLHVDEPFGAYMLIKEIYPFSDLELLKKLADRLYDAGVPFAASVKPVFYNTDYPAMQRYLQALQYVQARNGSIVVDAPAVAATSTAGDGSLRGKMSGFIELLADNGIAPLGMGASLFWTYDKVYASQGMSFFDSVFLAPNADGRHVWTPEASKSFAFSPYVIPFAQLQEFERRGTAPRTPLPLNLALSFDLFPNEAAMDEAVDAISRSWIPFADLKNGTHKVLTDRLTVQSSGGSLLIDGKPLDIGKRERAVDEHYAYTACRADQLCQAVRHSEPDFDGRHRLVPCRIRPLPVHRLSTLQTKIPVSRRPP</sequence>
<comment type="caution">
    <text evidence="1">The sequence shown here is derived from an EMBL/GenBank/DDBJ whole genome shotgun (WGS) entry which is preliminary data.</text>
</comment>
<proteinExistence type="predicted"/>
<protein>
    <submittedName>
        <fullName evidence="1">Uncharacterized protein</fullName>
    </submittedName>
</protein>
<evidence type="ECO:0000313" key="1">
    <source>
        <dbReference type="EMBL" id="MDG0811671.1"/>
    </source>
</evidence>
<organism evidence="1 2">
    <name type="scientific">Cohnella rhizosphaerae</name>
    <dbReference type="NCBI Taxonomy" id="1457232"/>
    <lineage>
        <taxon>Bacteria</taxon>
        <taxon>Bacillati</taxon>
        <taxon>Bacillota</taxon>
        <taxon>Bacilli</taxon>
        <taxon>Bacillales</taxon>
        <taxon>Paenibacillaceae</taxon>
        <taxon>Cohnella</taxon>
    </lineage>
</organism>